<reference evidence="1 2" key="1">
    <citation type="journal article" date="2019" name="Sci. Rep.">
        <title>Orb-weaving spider Araneus ventricosus genome elucidates the spidroin gene catalogue.</title>
        <authorList>
            <person name="Kono N."/>
            <person name="Nakamura H."/>
            <person name="Ohtoshi R."/>
            <person name="Moran D.A.P."/>
            <person name="Shinohara A."/>
            <person name="Yoshida Y."/>
            <person name="Fujiwara M."/>
            <person name="Mori M."/>
            <person name="Tomita M."/>
            <person name="Arakawa K."/>
        </authorList>
    </citation>
    <scope>NUCLEOTIDE SEQUENCE [LARGE SCALE GENOMIC DNA]</scope>
</reference>
<dbReference type="AlphaFoldDB" id="A0A4Y2GAX3"/>
<dbReference type="EMBL" id="BGPR01177227">
    <property type="protein sequence ID" value="GBM50830.1"/>
    <property type="molecule type" value="Genomic_DNA"/>
</dbReference>
<sequence length="43" mass="4689">MYVDLLHVKSYVGGQKPPANVVQEFLAPAQVSSSSADRDSKLR</sequence>
<dbReference type="Proteomes" id="UP000499080">
    <property type="component" value="Unassembled WGS sequence"/>
</dbReference>
<name>A0A4Y2GAX3_ARAVE</name>
<organism evidence="1 2">
    <name type="scientific">Araneus ventricosus</name>
    <name type="common">Orbweaver spider</name>
    <name type="synonym">Epeira ventricosa</name>
    <dbReference type="NCBI Taxonomy" id="182803"/>
    <lineage>
        <taxon>Eukaryota</taxon>
        <taxon>Metazoa</taxon>
        <taxon>Ecdysozoa</taxon>
        <taxon>Arthropoda</taxon>
        <taxon>Chelicerata</taxon>
        <taxon>Arachnida</taxon>
        <taxon>Araneae</taxon>
        <taxon>Araneomorphae</taxon>
        <taxon>Entelegynae</taxon>
        <taxon>Araneoidea</taxon>
        <taxon>Araneidae</taxon>
        <taxon>Araneus</taxon>
    </lineage>
</organism>
<protein>
    <submittedName>
        <fullName evidence="1">Uncharacterized protein</fullName>
    </submittedName>
</protein>
<comment type="caution">
    <text evidence="1">The sequence shown here is derived from an EMBL/GenBank/DDBJ whole genome shotgun (WGS) entry which is preliminary data.</text>
</comment>
<proteinExistence type="predicted"/>
<evidence type="ECO:0000313" key="1">
    <source>
        <dbReference type="EMBL" id="GBM50830.1"/>
    </source>
</evidence>
<evidence type="ECO:0000313" key="2">
    <source>
        <dbReference type="Proteomes" id="UP000499080"/>
    </source>
</evidence>
<feature type="non-terminal residue" evidence="1">
    <location>
        <position position="43"/>
    </location>
</feature>
<gene>
    <name evidence="1" type="ORF">AVEN_17690_1</name>
</gene>
<keyword evidence="2" id="KW-1185">Reference proteome</keyword>
<accession>A0A4Y2GAX3</accession>